<sequence>MSNLHQGHRERLRNRFLSEGLDSFEDHQVLELILFQVFQRGDTNSIAHRLLRRFGSLSGVLDADPTDLATVEGVGKQAATFLALLPAVTRRYFHNRITRNQPQLNNPELVAEYLIPLMAGRLEEVFYVLCLDTQCRVLYPALLGEGTVKETHVHPRHVVETAIRHRAASVIFAHNHPGGTIHPSRQDEQLTHHLVQTLGGVDITVLDHVIVAGKDVYSFAKAGTLPHYTGFIETQGHTKASDSAKIARHSGK</sequence>
<evidence type="ECO:0000256" key="4">
    <source>
        <dbReference type="ARBA" id="ARBA00022833"/>
    </source>
</evidence>
<keyword evidence="4" id="KW-0862">Zinc</keyword>
<reference evidence="9" key="1">
    <citation type="submission" date="2019-02" db="EMBL/GenBank/DDBJ databases">
        <authorList>
            <person name="Gruber-Vodicka R. H."/>
            <person name="Seah K. B. B."/>
        </authorList>
    </citation>
    <scope>NUCLEOTIDE SEQUENCE</scope>
    <source>
        <strain evidence="10">BECK_BY1</strain>
        <strain evidence="9">BECK_BY2</strain>
        <strain evidence="8">BECK_BY3</strain>
    </source>
</reference>
<dbReference type="PANTHER" id="PTHR30471:SF3">
    <property type="entry name" value="UPF0758 PROTEIN YEES-RELATED"/>
    <property type="match status" value="1"/>
</dbReference>
<dbReference type="CDD" id="cd08071">
    <property type="entry name" value="MPN_DUF2466"/>
    <property type="match status" value="1"/>
</dbReference>
<dbReference type="AlphaFoldDB" id="A0A450ZJ28"/>
<keyword evidence="5" id="KW-0482">Metalloprotease</keyword>
<dbReference type="Gene3D" id="1.10.150.20">
    <property type="entry name" value="5' to 3' exonuclease, C-terminal subdomain"/>
    <property type="match status" value="1"/>
</dbReference>
<dbReference type="NCBIfam" id="TIGR00608">
    <property type="entry name" value="radc"/>
    <property type="match status" value="1"/>
</dbReference>
<dbReference type="EMBL" id="CAADFV010000018">
    <property type="protein sequence ID" value="VFK53815.1"/>
    <property type="molecule type" value="Genomic_DNA"/>
</dbReference>
<evidence type="ECO:0000256" key="5">
    <source>
        <dbReference type="ARBA" id="ARBA00023049"/>
    </source>
</evidence>
<dbReference type="PROSITE" id="PS50249">
    <property type="entry name" value="MPN"/>
    <property type="match status" value="1"/>
</dbReference>
<dbReference type="InterPro" id="IPR001405">
    <property type="entry name" value="UPF0758"/>
</dbReference>
<dbReference type="EMBL" id="CAADFY010000016">
    <property type="protein sequence ID" value="VFK53067.1"/>
    <property type="molecule type" value="Genomic_DNA"/>
</dbReference>
<evidence type="ECO:0000313" key="8">
    <source>
        <dbReference type="EMBL" id="VFK53067.1"/>
    </source>
</evidence>
<proteinExistence type="inferred from homology"/>
<dbReference type="GO" id="GO:0046872">
    <property type="term" value="F:metal ion binding"/>
    <property type="evidence" value="ECO:0007669"/>
    <property type="project" value="UniProtKB-KW"/>
</dbReference>
<name>A0A450ZJ28_9GAMM</name>
<keyword evidence="3" id="KW-0378">Hydrolase</keyword>
<feature type="domain" description="MPN" evidence="7">
    <location>
        <begin position="103"/>
        <end position="225"/>
    </location>
</feature>
<evidence type="ECO:0000256" key="6">
    <source>
        <dbReference type="RuleBase" id="RU003797"/>
    </source>
</evidence>
<dbReference type="GO" id="GO:0006508">
    <property type="term" value="P:proteolysis"/>
    <property type="evidence" value="ECO:0007669"/>
    <property type="project" value="UniProtKB-KW"/>
</dbReference>
<dbReference type="Gene3D" id="3.40.140.10">
    <property type="entry name" value="Cytidine Deaminase, domain 2"/>
    <property type="match status" value="1"/>
</dbReference>
<evidence type="ECO:0000256" key="3">
    <source>
        <dbReference type="ARBA" id="ARBA00022801"/>
    </source>
</evidence>
<dbReference type="InterPro" id="IPR025657">
    <property type="entry name" value="RadC_JAB"/>
</dbReference>
<dbReference type="Pfam" id="PF04002">
    <property type="entry name" value="RadC"/>
    <property type="match status" value="1"/>
</dbReference>
<evidence type="ECO:0000256" key="2">
    <source>
        <dbReference type="ARBA" id="ARBA00022723"/>
    </source>
</evidence>
<accession>A0A450ZJ28</accession>
<gene>
    <name evidence="10" type="ORF">BECKTUN1418D_GA0071000_11048</name>
    <name evidence="9" type="ORF">BECKTUN1418E_GA0071001_101825</name>
    <name evidence="8" type="ORF">BECKTUN1418F_GA0071002_101625</name>
</gene>
<dbReference type="GO" id="GO:0008237">
    <property type="term" value="F:metallopeptidase activity"/>
    <property type="evidence" value="ECO:0007669"/>
    <property type="project" value="UniProtKB-KW"/>
</dbReference>
<evidence type="ECO:0000259" key="7">
    <source>
        <dbReference type="PROSITE" id="PS50249"/>
    </source>
</evidence>
<evidence type="ECO:0000313" key="10">
    <source>
        <dbReference type="EMBL" id="VFK59544.1"/>
    </source>
</evidence>
<organism evidence="9">
    <name type="scientific">Candidatus Kentrum sp. TUN</name>
    <dbReference type="NCBI Taxonomy" id="2126343"/>
    <lineage>
        <taxon>Bacteria</taxon>
        <taxon>Pseudomonadati</taxon>
        <taxon>Pseudomonadota</taxon>
        <taxon>Gammaproteobacteria</taxon>
        <taxon>Candidatus Kentrum</taxon>
    </lineage>
</organism>
<dbReference type="NCBIfam" id="NF000642">
    <property type="entry name" value="PRK00024.1"/>
    <property type="match status" value="1"/>
</dbReference>
<dbReference type="InterPro" id="IPR037518">
    <property type="entry name" value="MPN"/>
</dbReference>
<keyword evidence="1" id="KW-0645">Protease</keyword>
<dbReference type="SUPFAM" id="SSF47781">
    <property type="entry name" value="RuvA domain 2-like"/>
    <property type="match status" value="1"/>
</dbReference>
<protein>
    <submittedName>
        <fullName evidence="9">DNA repair protein RadC</fullName>
    </submittedName>
</protein>
<evidence type="ECO:0000313" key="9">
    <source>
        <dbReference type="EMBL" id="VFK53815.1"/>
    </source>
</evidence>
<keyword evidence="2" id="KW-0479">Metal-binding</keyword>
<comment type="similarity">
    <text evidence="6">Belongs to the UPF0758 family.</text>
</comment>
<dbReference type="EMBL" id="CAADFX010000104">
    <property type="protein sequence ID" value="VFK59544.1"/>
    <property type="molecule type" value="Genomic_DNA"/>
</dbReference>
<dbReference type="InterPro" id="IPR010994">
    <property type="entry name" value="RuvA_2-like"/>
</dbReference>
<evidence type="ECO:0000256" key="1">
    <source>
        <dbReference type="ARBA" id="ARBA00022670"/>
    </source>
</evidence>
<dbReference type="PANTHER" id="PTHR30471">
    <property type="entry name" value="DNA REPAIR PROTEIN RADC"/>
    <property type="match status" value="1"/>
</dbReference>